<accession>A0A6M0Q5K6</accession>
<keyword evidence="1" id="KW-1133">Transmembrane helix</keyword>
<evidence type="ECO:0000256" key="1">
    <source>
        <dbReference type="SAM" id="Phobius"/>
    </source>
</evidence>
<protein>
    <submittedName>
        <fullName evidence="2">DUF2627 domain-containing protein</fullName>
    </submittedName>
</protein>
<evidence type="ECO:0000313" key="2">
    <source>
        <dbReference type="EMBL" id="NEY71544.1"/>
    </source>
</evidence>
<keyword evidence="3" id="KW-1185">Reference proteome</keyword>
<evidence type="ECO:0000313" key="3">
    <source>
        <dbReference type="Proteomes" id="UP000481043"/>
    </source>
</evidence>
<dbReference type="InterPro" id="IPR020138">
    <property type="entry name" value="Uncharacterised_YqzF"/>
</dbReference>
<dbReference type="Proteomes" id="UP000481043">
    <property type="component" value="Unassembled WGS sequence"/>
</dbReference>
<proteinExistence type="predicted"/>
<dbReference type="EMBL" id="JAAIWM010000002">
    <property type="protein sequence ID" value="NEY71544.1"/>
    <property type="molecule type" value="Genomic_DNA"/>
</dbReference>
<sequence length="79" mass="9100">MQRFMALILVLTPVILAVTGIKLIRDMSFGILQPPIPELWIQFVLGVICLIGGMYLIGGFIFHRDKKRNKLQKRFSEKK</sequence>
<organism evidence="2 3">
    <name type="scientific">Bacillus mesophilus</name>
    <dbReference type="NCBI Taxonomy" id="1808955"/>
    <lineage>
        <taxon>Bacteria</taxon>
        <taxon>Bacillati</taxon>
        <taxon>Bacillota</taxon>
        <taxon>Bacilli</taxon>
        <taxon>Bacillales</taxon>
        <taxon>Bacillaceae</taxon>
        <taxon>Bacillus</taxon>
    </lineage>
</organism>
<feature type="transmembrane region" description="Helical" evidence="1">
    <location>
        <begin position="39"/>
        <end position="62"/>
    </location>
</feature>
<dbReference type="RefSeq" id="WP_163178988.1">
    <property type="nucleotide sequence ID" value="NZ_JAAIWM010000002.1"/>
</dbReference>
<reference evidence="2 3" key="1">
    <citation type="submission" date="2020-02" db="EMBL/GenBank/DDBJ databases">
        <title>Bacillus aquiflavi sp. nov., isolated from yellow water of strong flavor Chinese baijiu in Yibin region of China.</title>
        <authorList>
            <person name="Xie J."/>
        </authorList>
    </citation>
    <scope>NUCLEOTIDE SEQUENCE [LARGE SCALE GENOMIC DNA]</scope>
    <source>
        <strain evidence="2 3">SA4</strain>
    </source>
</reference>
<dbReference type="Pfam" id="PF11118">
    <property type="entry name" value="DUF2627"/>
    <property type="match status" value="1"/>
</dbReference>
<gene>
    <name evidence="2" type="ORF">G4D63_07275</name>
</gene>
<dbReference type="AlphaFoldDB" id="A0A6M0Q5K6"/>
<name>A0A6M0Q5K6_9BACI</name>
<keyword evidence="1" id="KW-0812">Transmembrane</keyword>
<keyword evidence="1" id="KW-0472">Membrane</keyword>
<comment type="caution">
    <text evidence="2">The sequence shown here is derived from an EMBL/GenBank/DDBJ whole genome shotgun (WGS) entry which is preliminary data.</text>
</comment>